<dbReference type="InterPro" id="IPR040911">
    <property type="entry name" value="Exostosin_GT47"/>
</dbReference>
<evidence type="ECO:0000256" key="1">
    <source>
        <dbReference type="ARBA" id="ARBA00004323"/>
    </source>
</evidence>
<keyword evidence="9" id="KW-1185">Reference proteome</keyword>
<feature type="compositionally biased region" description="Basic and acidic residues" evidence="6">
    <location>
        <begin position="203"/>
        <end position="214"/>
    </location>
</feature>
<proteinExistence type="inferred from homology"/>
<dbReference type="Pfam" id="PF03016">
    <property type="entry name" value="Exostosin_GT47"/>
    <property type="match status" value="1"/>
</dbReference>
<comment type="similarity">
    <text evidence="2">Belongs to the glycosyltransferase 47 family.</text>
</comment>
<dbReference type="PANTHER" id="PTHR11062:SF210">
    <property type="entry name" value="EXOSTOSIN FAMILY PROTEIN"/>
    <property type="match status" value="1"/>
</dbReference>
<dbReference type="PANTHER" id="PTHR11062">
    <property type="entry name" value="EXOSTOSIN HEPARAN SULFATE GLYCOSYLTRANSFERASE -RELATED"/>
    <property type="match status" value="1"/>
</dbReference>
<organism evidence="9 10">
    <name type="scientific">Momordica charantia</name>
    <name type="common">Bitter gourd</name>
    <name type="synonym">Balsam pear</name>
    <dbReference type="NCBI Taxonomy" id="3673"/>
    <lineage>
        <taxon>Eukaryota</taxon>
        <taxon>Viridiplantae</taxon>
        <taxon>Streptophyta</taxon>
        <taxon>Embryophyta</taxon>
        <taxon>Tracheophyta</taxon>
        <taxon>Spermatophyta</taxon>
        <taxon>Magnoliopsida</taxon>
        <taxon>eudicotyledons</taxon>
        <taxon>Gunneridae</taxon>
        <taxon>Pentapetalae</taxon>
        <taxon>rosids</taxon>
        <taxon>fabids</taxon>
        <taxon>Cucurbitales</taxon>
        <taxon>Cucurbitaceae</taxon>
        <taxon>Momordiceae</taxon>
        <taxon>Momordica</taxon>
    </lineage>
</organism>
<accession>A0A6J1CV93</accession>
<dbReference type="GeneID" id="111014583"/>
<feature type="domain" description="Exostosin GT47" evidence="8">
    <location>
        <begin position="352"/>
        <end position="461"/>
    </location>
</feature>
<dbReference type="RefSeq" id="XP_022145066.1">
    <property type="nucleotide sequence ID" value="XM_022289374.1"/>
</dbReference>
<evidence type="ECO:0000256" key="2">
    <source>
        <dbReference type="ARBA" id="ARBA00010271"/>
    </source>
</evidence>
<dbReference type="GO" id="GO:0000139">
    <property type="term" value="C:Golgi membrane"/>
    <property type="evidence" value="ECO:0007669"/>
    <property type="project" value="UniProtKB-SubCell"/>
</dbReference>
<protein>
    <submittedName>
        <fullName evidence="10">Uncharacterized protein LOC111014583</fullName>
    </submittedName>
</protein>
<keyword evidence="3" id="KW-0808">Transferase</keyword>
<keyword evidence="3" id="KW-0328">Glycosyltransferase</keyword>
<evidence type="ECO:0000256" key="5">
    <source>
        <dbReference type="ARBA" id="ARBA00023034"/>
    </source>
</evidence>
<evidence type="ECO:0000256" key="7">
    <source>
        <dbReference type="SAM" id="Phobius"/>
    </source>
</evidence>
<keyword evidence="5" id="KW-0333">Golgi apparatus</keyword>
<evidence type="ECO:0000313" key="9">
    <source>
        <dbReference type="Proteomes" id="UP000504603"/>
    </source>
</evidence>
<sequence>MEYLLPLCKLCHIETRRWLFVVGVVAFTYVLFQSLLLPYGDALRSLLPDDEVQKHDQYDIQTVHSSAKLTMVRNPLTILDLANTSTPIGNTDNHILVKGFQHGSTPNSKGMFVKEEESPRDGYELSLNRNDDIGLESAKTVEPNDEESGGTTNRVNDSILQVDGESSFDFNLKQFVKPNDTIISGNEFEEFDKIDMDFGELEEFKDSSSQKPEDTDTTFNSSTSMLQIPASPVNASHTEYLIPNISSPVGAVNLLNNQTVSETDSKQIAKRKKMKSEMPPKSVTSFQEMNSILLRHRRSSRAMRPRRSSLRDQEIFSARSQIEQAAAINDAELYAPLFRNVSMFKRSYELMERTLKIYVYRDGNKPIFHQPIMKGLYASEGWFMKLMEGNKRFVVKDPRKAHLFYMPFSSRMLEYTLYVRNSHNRTNLRQFLKEYSEKIAAKYPYWNRTGGADHFLVACHDWVHVPEIIDLLTFFPRPIPYQIWTLFRSVVLSSRYSREFDEIYQVIPVTCL</sequence>
<evidence type="ECO:0000259" key="8">
    <source>
        <dbReference type="Pfam" id="PF03016"/>
    </source>
</evidence>
<dbReference type="InterPro" id="IPR004263">
    <property type="entry name" value="Exostosin"/>
</dbReference>
<feature type="region of interest" description="Disordered" evidence="6">
    <location>
        <begin position="131"/>
        <end position="155"/>
    </location>
</feature>
<keyword evidence="7" id="KW-0812">Transmembrane</keyword>
<keyword evidence="4" id="KW-0735">Signal-anchor</keyword>
<feature type="region of interest" description="Disordered" evidence="6">
    <location>
        <begin position="203"/>
        <end position="223"/>
    </location>
</feature>
<evidence type="ECO:0000313" key="10">
    <source>
        <dbReference type="RefSeq" id="XP_022145066.1"/>
    </source>
</evidence>
<dbReference type="AlphaFoldDB" id="A0A6J1CV93"/>
<dbReference type="GO" id="GO:0016757">
    <property type="term" value="F:glycosyltransferase activity"/>
    <property type="evidence" value="ECO:0007669"/>
    <property type="project" value="UniProtKB-KW"/>
</dbReference>
<evidence type="ECO:0000256" key="4">
    <source>
        <dbReference type="ARBA" id="ARBA00022968"/>
    </source>
</evidence>
<dbReference type="OrthoDB" id="1924787at2759"/>
<feature type="transmembrane region" description="Helical" evidence="7">
    <location>
        <begin position="18"/>
        <end position="39"/>
    </location>
</feature>
<name>A0A6J1CV93_MOMCH</name>
<keyword evidence="7" id="KW-0472">Membrane</keyword>
<gene>
    <name evidence="10" type="primary">LOC111014583</name>
</gene>
<keyword evidence="7" id="KW-1133">Transmembrane helix</keyword>
<feature type="region of interest" description="Disordered" evidence="6">
    <location>
        <begin position="263"/>
        <end position="282"/>
    </location>
</feature>
<dbReference type="Proteomes" id="UP000504603">
    <property type="component" value="Unplaced"/>
</dbReference>
<evidence type="ECO:0000256" key="6">
    <source>
        <dbReference type="SAM" id="MobiDB-lite"/>
    </source>
</evidence>
<reference evidence="10" key="1">
    <citation type="submission" date="2025-08" db="UniProtKB">
        <authorList>
            <consortium name="RefSeq"/>
        </authorList>
    </citation>
    <scope>IDENTIFICATION</scope>
    <source>
        <strain evidence="10">OHB3-1</strain>
    </source>
</reference>
<dbReference type="KEGG" id="mcha:111014583"/>
<comment type="subcellular location">
    <subcellularLocation>
        <location evidence="1">Golgi apparatus membrane</location>
        <topology evidence="1">Single-pass type II membrane protein</topology>
    </subcellularLocation>
</comment>
<evidence type="ECO:0000256" key="3">
    <source>
        <dbReference type="ARBA" id="ARBA00022676"/>
    </source>
</evidence>